<dbReference type="Gene3D" id="3.40.30.120">
    <property type="match status" value="1"/>
</dbReference>
<evidence type="ECO:0000256" key="4">
    <source>
        <dbReference type="ARBA" id="ARBA00023002"/>
    </source>
</evidence>
<feature type="compositionally biased region" description="Basic and acidic residues" evidence="5">
    <location>
        <begin position="140"/>
        <end position="150"/>
    </location>
</feature>
<reference evidence="7 8" key="1">
    <citation type="journal article" date="2020" name="bioRxiv">
        <title>Whole genome comparisons of ergot fungi reveals the divergence and evolution of species within the genus Claviceps are the result of varying mechanisms driving genome evolution and host range expansion.</title>
        <authorList>
            <person name="Wyka S.A."/>
            <person name="Mondo S.J."/>
            <person name="Liu M."/>
            <person name="Dettman J."/>
            <person name="Nalam V."/>
            <person name="Broders K.D."/>
        </authorList>
    </citation>
    <scope>NUCLEOTIDE SEQUENCE [LARGE SCALE GENOMIC DNA]</scope>
    <source>
        <strain evidence="7 8">LM576</strain>
    </source>
</reference>
<comment type="caution">
    <text evidence="7">The sequence shown here is derived from an EMBL/GenBank/DDBJ whole genome shotgun (WGS) entry which is preliminary data.</text>
</comment>
<dbReference type="InterPro" id="IPR002938">
    <property type="entry name" value="FAD-bd"/>
</dbReference>
<dbReference type="Gene3D" id="3.30.70.2450">
    <property type="match status" value="1"/>
</dbReference>
<dbReference type="GO" id="GO:0016709">
    <property type="term" value="F:oxidoreductase activity, acting on paired donors, with incorporation or reduction of molecular oxygen, NAD(P)H as one donor, and incorporation of one atom of oxygen"/>
    <property type="evidence" value="ECO:0007669"/>
    <property type="project" value="UniProtKB-ARBA"/>
</dbReference>
<dbReference type="PANTHER" id="PTHR43004">
    <property type="entry name" value="TRK SYSTEM POTASSIUM UPTAKE PROTEIN"/>
    <property type="match status" value="1"/>
</dbReference>
<feature type="region of interest" description="Disordered" evidence="5">
    <location>
        <begin position="140"/>
        <end position="161"/>
    </location>
</feature>
<dbReference type="Pfam" id="PF01494">
    <property type="entry name" value="FAD_binding_3"/>
    <property type="match status" value="1"/>
</dbReference>
<dbReference type="PRINTS" id="PR00420">
    <property type="entry name" value="RNGMNOXGNASE"/>
</dbReference>
<evidence type="ECO:0000313" key="7">
    <source>
        <dbReference type="EMBL" id="KAG6114203.1"/>
    </source>
</evidence>
<accession>A0A9P7PZK9</accession>
<evidence type="ECO:0000313" key="8">
    <source>
        <dbReference type="Proteomes" id="UP000732380"/>
    </source>
</evidence>
<keyword evidence="4" id="KW-0560">Oxidoreductase</keyword>
<organism evidence="7 8">
    <name type="scientific">Claviceps humidiphila</name>
    <dbReference type="NCBI Taxonomy" id="1294629"/>
    <lineage>
        <taxon>Eukaryota</taxon>
        <taxon>Fungi</taxon>
        <taxon>Dikarya</taxon>
        <taxon>Ascomycota</taxon>
        <taxon>Pezizomycotina</taxon>
        <taxon>Sordariomycetes</taxon>
        <taxon>Hypocreomycetidae</taxon>
        <taxon>Hypocreales</taxon>
        <taxon>Clavicipitaceae</taxon>
        <taxon>Claviceps</taxon>
    </lineage>
</organism>
<dbReference type="AlphaFoldDB" id="A0A9P7PZK9"/>
<evidence type="ECO:0000256" key="3">
    <source>
        <dbReference type="ARBA" id="ARBA00022827"/>
    </source>
</evidence>
<dbReference type="GO" id="GO:0071949">
    <property type="term" value="F:FAD binding"/>
    <property type="evidence" value="ECO:0007669"/>
    <property type="project" value="InterPro"/>
</dbReference>
<dbReference type="InterPro" id="IPR050641">
    <property type="entry name" value="RIFMO-like"/>
</dbReference>
<evidence type="ECO:0000256" key="2">
    <source>
        <dbReference type="ARBA" id="ARBA00022630"/>
    </source>
</evidence>
<sequence>MAMHPHRENCTQGPGHDAGLVLALWLSKLGIKVRLIDKAAQAATSTRAIVVQARTLELYDQLDPTLADELCENAHPIGALNIWVRGTRAFRLPIIDVGKRLTPRAPTQTISQHQHEKLLADRLLRYYGVPIELQKELLDFSQETPDKEAGGDTEVTEPRPGPVTALIQTSQGTETIHAKYIAGCDGSHSTVRKKLDIPFPGGTYDRLFYVADIRGGGPVMDGQVHICLDKSDFLAVFPLAGQGHGRLLGTIEDTNTDQNTPHKSLTFDDVGDEALQRMGLQVNKVTWFSSYRLHHRVAENFRHNRAFLLGDAAHVHSPVGGQGMNTGIGDAVNLAWKMASVLRGTASEALLDTYQEERRHFAESLVASTDRIFTMVTSKGWLARVIRTRIMPLVFRVVFSYRAVKSFFFATGSQLMLHYRDMSLSSCSSGGTSRVVRAGERLPWVKTADGIDNFTSLNLEWQVHVYGRAHEALLAWCKEHEMPVMVYDFGEGCSAAGLVRDALYLVRPDGHVALVERGGRPEVVERYFAERQMRL</sequence>
<dbReference type="Gene3D" id="3.50.50.60">
    <property type="entry name" value="FAD/NAD(P)-binding domain"/>
    <property type="match status" value="1"/>
</dbReference>
<keyword evidence="2" id="KW-0285">Flavoprotein</keyword>
<proteinExistence type="predicted"/>
<evidence type="ECO:0000259" key="6">
    <source>
        <dbReference type="Pfam" id="PF01494"/>
    </source>
</evidence>
<name>A0A9P7PZK9_9HYPO</name>
<dbReference type="SUPFAM" id="SSF51905">
    <property type="entry name" value="FAD/NAD(P)-binding domain"/>
    <property type="match status" value="1"/>
</dbReference>
<evidence type="ECO:0000256" key="5">
    <source>
        <dbReference type="SAM" id="MobiDB-lite"/>
    </source>
</evidence>
<feature type="domain" description="FAD-binding" evidence="6">
    <location>
        <begin position="18"/>
        <end position="367"/>
    </location>
</feature>
<comment type="cofactor">
    <cofactor evidence="1">
        <name>FAD</name>
        <dbReference type="ChEBI" id="CHEBI:57692"/>
    </cofactor>
</comment>
<dbReference type="InterPro" id="IPR036188">
    <property type="entry name" value="FAD/NAD-bd_sf"/>
</dbReference>
<dbReference type="PANTHER" id="PTHR43004:SF19">
    <property type="entry name" value="BINDING MONOOXYGENASE, PUTATIVE (JCVI)-RELATED"/>
    <property type="match status" value="1"/>
</dbReference>
<gene>
    <name evidence="7" type="ORF">E4U13_003435</name>
</gene>
<keyword evidence="3" id="KW-0274">FAD</keyword>
<evidence type="ECO:0000256" key="1">
    <source>
        <dbReference type="ARBA" id="ARBA00001974"/>
    </source>
</evidence>
<keyword evidence="8" id="KW-1185">Reference proteome</keyword>
<protein>
    <recommendedName>
        <fullName evidence="6">FAD-binding domain-containing protein</fullName>
    </recommendedName>
</protein>
<dbReference type="EMBL" id="SRQM01000269">
    <property type="protein sequence ID" value="KAG6114203.1"/>
    <property type="molecule type" value="Genomic_DNA"/>
</dbReference>
<dbReference type="Proteomes" id="UP000732380">
    <property type="component" value="Unassembled WGS sequence"/>
</dbReference>